<dbReference type="InterPro" id="IPR021598">
    <property type="entry name" value="DUF3221"/>
</dbReference>
<name>A0AAX3WWK7_9BACI</name>
<sequence length="125" mass="14323">MKNRISKPIINTVFLFLFLVALWFLGNVSQLLSNKENTESEIGYIVMHEGIVYFIQGKDVQQSDIESFSSENAIYSNKFESVSILINESKLSMKGIKSGDEVRIWYSEILESNPAKIKVIRIEKL</sequence>
<dbReference type="AlphaFoldDB" id="A0AAX3WWK7"/>
<organism evidence="1 2">
    <name type="scientific">Lysinibacillus pakistanensis</name>
    <dbReference type="NCBI Taxonomy" id="759811"/>
    <lineage>
        <taxon>Bacteria</taxon>
        <taxon>Bacillati</taxon>
        <taxon>Bacillota</taxon>
        <taxon>Bacilli</taxon>
        <taxon>Bacillales</taxon>
        <taxon>Bacillaceae</taxon>
        <taxon>Lysinibacillus</taxon>
    </lineage>
</organism>
<protein>
    <submittedName>
        <fullName evidence="1">DUF3221 domain-containing protein</fullName>
    </submittedName>
</protein>
<dbReference type="Pfam" id="PF11518">
    <property type="entry name" value="DUF3221"/>
    <property type="match status" value="1"/>
</dbReference>
<evidence type="ECO:0000313" key="2">
    <source>
        <dbReference type="Proteomes" id="UP001178322"/>
    </source>
</evidence>
<evidence type="ECO:0000313" key="1">
    <source>
        <dbReference type="EMBL" id="WHY50797.1"/>
    </source>
</evidence>
<dbReference type="Gene3D" id="2.40.50.140">
    <property type="entry name" value="Nucleic acid-binding proteins"/>
    <property type="match status" value="1"/>
</dbReference>
<dbReference type="Proteomes" id="UP001178322">
    <property type="component" value="Chromosome"/>
</dbReference>
<dbReference type="RefSeq" id="WP_283869431.1">
    <property type="nucleotide sequence ID" value="NZ_CP126101.1"/>
</dbReference>
<accession>A0AAX3WWK7</accession>
<proteinExistence type="predicted"/>
<reference evidence="1" key="1">
    <citation type="submission" date="2023-05" db="EMBL/GenBank/DDBJ databases">
        <title>Comparative genomics of Bacillaceae isolates and their secondary metabolite potential.</title>
        <authorList>
            <person name="Song L."/>
            <person name="Nielsen L.J."/>
            <person name="Mohite O."/>
            <person name="Xu X."/>
            <person name="Weber T."/>
            <person name="Kovacs A.T."/>
        </authorList>
    </citation>
    <scope>NUCLEOTIDE SEQUENCE</scope>
    <source>
        <strain evidence="1">LY1</strain>
    </source>
</reference>
<dbReference type="InterPro" id="IPR012340">
    <property type="entry name" value="NA-bd_OB-fold"/>
</dbReference>
<dbReference type="EMBL" id="CP126101">
    <property type="protein sequence ID" value="WHY50797.1"/>
    <property type="molecule type" value="Genomic_DNA"/>
</dbReference>
<gene>
    <name evidence="1" type="ORF">QNH24_21280</name>
</gene>